<dbReference type="GO" id="GO:0046872">
    <property type="term" value="F:metal ion binding"/>
    <property type="evidence" value="ECO:0007669"/>
    <property type="project" value="UniProtKB-KW"/>
</dbReference>
<dbReference type="GO" id="GO:0015938">
    <property type="term" value="P:coenzyme A catabolic process"/>
    <property type="evidence" value="ECO:0007669"/>
    <property type="project" value="TreeGrafter"/>
</dbReference>
<evidence type="ECO:0000256" key="4">
    <source>
        <dbReference type="ARBA" id="ARBA00022801"/>
    </source>
</evidence>
<dbReference type="PANTHER" id="PTHR12992">
    <property type="entry name" value="NUDIX HYDROLASE"/>
    <property type="match status" value="1"/>
</dbReference>
<dbReference type="Pfam" id="PF00293">
    <property type="entry name" value="NUDIX"/>
    <property type="match status" value="1"/>
</dbReference>
<evidence type="ECO:0000256" key="3">
    <source>
        <dbReference type="ARBA" id="ARBA00022723"/>
    </source>
</evidence>
<keyword evidence="3" id="KW-0479">Metal-binding</keyword>
<dbReference type="AlphaFoldDB" id="A0A6F9DNE2"/>
<accession>A0A6F9DNE2</accession>
<dbReference type="InterPro" id="IPR045121">
    <property type="entry name" value="CoAse"/>
</dbReference>
<dbReference type="PROSITE" id="PS51462">
    <property type="entry name" value="NUDIX"/>
    <property type="match status" value="1"/>
</dbReference>
<dbReference type="EMBL" id="LR788634">
    <property type="protein sequence ID" value="CAB3264496.1"/>
    <property type="molecule type" value="mRNA"/>
</dbReference>
<proteinExistence type="evidence at transcript level"/>
<organism evidence="8">
    <name type="scientific">Phallusia mammillata</name>
    <dbReference type="NCBI Taxonomy" id="59560"/>
    <lineage>
        <taxon>Eukaryota</taxon>
        <taxon>Metazoa</taxon>
        <taxon>Chordata</taxon>
        <taxon>Tunicata</taxon>
        <taxon>Ascidiacea</taxon>
        <taxon>Phlebobranchia</taxon>
        <taxon>Ascidiidae</taxon>
        <taxon>Phallusia</taxon>
    </lineage>
</organism>
<comment type="cofactor">
    <cofactor evidence="2">
        <name>Mg(2+)</name>
        <dbReference type="ChEBI" id="CHEBI:18420"/>
    </cofactor>
</comment>
<dbReference type="InterPro" id="IPR000086">
    <property type="entry name" value="NUDIX_hydrolase_dom"/>
</dbReference>
<dbReference type="GO" id="GO:0010945">
    <property type="term" value="F:coenzyme A diphosphatase activity"/>
    <property type="evidence" value="ECO:0007669"/>
    <property type="project" value="InterPro"/>
</dbReference>
<sequence>MHSNSILTEEKLKQFKENLERQTYAHQDFIDRLDPEKIGFKRAAVLIALFEYQNEVFVILTKRSEQLKIHSGHVSLPGGKCDKTDADDIETALRESEEEIGLDKSHLTVLGKGFPFMSFHGIYITPVVAVIKNTHGITLKINKSEVDSAFACPLKYFINPDNHTIKMRTHSYNYTVPISNSNHQNPFLVELLKSPSGKTFHVWGVTAHILVPVVCLFYQASVTLGSSHYNSNDVFHQTREHLTSRSYFKNLFPQMSKL</sequence>
<evidence type="ECO:0000313" key="8">
    <source>
        <dbReference type="EMBL" id="CAB3264496.1"/>
    </source>
</evidence>
<protein>
    <submittedName>
        <fullName evidence="8">Peroxisomal coenzyme A diphosphatase NUDT7-like</fullName>
    </submittedName>
</protein>
<feature type="domain" description="Nudix hydrolase" evidence="7">
    <location>
        <begin position="40"/>
        <end position="175"/>
    </location>
</feature>
<keyword evidence="6" id="KW-0464">Manganese</keyword>
<keyword evidence="5" id="KW-0460">Magnesium</keyword>
<evidence type="ECO:0000256" key="1">
    <source>
        <dbReference type="ARBA" id="ARBA00001936"/>
    </source>
</evidence>
<name>A0A6F9DNE2_9ASCI</name>
<evidence type="ECO:0000259" key="7">
    <source>
        <dbReference type="PROSITE" id="PS51462"/>
    </source>
</evidence>
<dbReference type="InterPro" id="IPR015797">
    <property type="entry name" value="NUDIX_hydrolase-like_dom_sf"/>
</dbReference>
<evidence type="ECO:0000256" key="6">
    <source>
        <dbReference type="ARBA" id="ARBA00023211"/>
    </source>
</evidence>
<dbReference type="SUPFAM" id="SSF55811">
    <property type="entry name" value="Nudix"/>
    <property type="match status" value="1"/>
</dbReference>
<dbReference type="Gene3D" id="3.90.79.10">
    <property type="entry name" value="Nucleoside Triphosphate Pyrophosphohydrolase"/>
    <property type="match status" value="1"/>
</dbReference>
<dbReference type="CDD" id="cd03426">
    <property type="entry name" value="NUDIX_CoAse_Nudt7"/>
    <property type="match status" value="1"/>
</dbReference>
<reference evidence="8" key="1">
    <citation type="submission" date="2020-04" db="EMBL/GenBank/DDBJ databases">
        <authorList>
            <person name="Neveu A P."/>
        </authorList>
    </citation>
    <scope>NUCLEOTIDE SEQUENCE</scope>
    <source>
        <tissue evidence="8">Whole embryo</tissue>
    </source>
</reference>
<gene>
    <name evidence="8" type="primary">Nudt7</name>
</gene>
<dbReference type="PANTHER" id="PTHR12992:SF24">
    <property type="entry name" value="PEROXISOMAL COENZYME A DIPHOSPHATASE NUDT7"/>
    <property type="match status" value="1"/>
</dbReference>
<comment type="cofactor">
    <cofactor evidence="1">
        <name>Mn(2+)</name>
        <dbReference type="ChEBI" id="CHEBI:29035"/>
    </cofactor>
</comment>
<evidence type="ECO:0000256" key="2">
    <source>
        <dbReference type="ARBA" id="ARBA00001946"/>
    </source>
</evidence>
<keyword evidence="4" id="KW-0378">Hydrolase</keyword>
<evidence type="ECO:0000256" key="5">
    <source>
        <dbReference type="ARBA" id="ARBA00022842"/>
    </source>
</evidence>